<comment type="similarity">
    <text evidence="1">Belongs to the V-ATPase E subunit family.</text>
</comment>
<dbReference type="InterPro" id="IPR002842">
    <property type="entry name" value="ATPase_V1_Esu"/>
</dbReference>
<dbReference type="Gene3D" id="3.30.2320.30">
    <property type="entry name" value="ATP synthase, E subunit, C-terminal"/>
    <property type="match status" value="1"/>
</dbReference>
<dbReference type="Pfam" id="PF01991">
    <property type="entry name" value="vATP-synt_E"/>
    <property type="match status" value="1"/>
</dbReference>
<evidence type="ECO:0000313" key="8">
    <source>
        <dbReference type="EMBL" id="MCQ1539089.1"/>
    </source>
</evidence>
<protein>
    <recommendedName>
        <fullName evidence="10">V-ATPase subunit E</fullName>
    </recommendedName>
</protein>
<dbReference type="AlphaFoldDB" id="A0ABD4TJI6"/>
<keyword evidence="9" id="KW-1185">Reference proteome</keyword>
<evidence type="ECO:0000256" key="7">
    <source>
        <dbReference type="ARBA" id="ARBA00023310"/>
    </source>
</evidence>
<keyword evidence="7" id="KW-0066">ATP synthesis</keyword>
<evidence type="ECO:0000256" key="3">
    <source>
        <dbReference type="ARBA" id="ARBA00022475"/>
    </source>
</evidence>
<dbReference type="GO" id="GO:0006754">
    <property type="term" value="P:ATP biosynthetic process"/>
    <property type="evidence" value="ECO:0007669"/>
    <property type="project" value="UniProtKB-KW"/>
</dbReference>
<dbReference type="EMBL" id="VOTZ01000019">
    <property type="protein sequence ID" value="MCQ1539089.1"/>
    <property type="molecule type" value="Genomic_DNA"/>
</dbReference>
<dbReference type="PANTHER" id="PTHR45715">
    <property type="entry name" value="ATPASE H+-TRANSPORTING V1 SUBUNIT E1A-RELATED"/>
    <property type="match status" value="1"/>
</dbReference>
<evidence type="ECO:0000256" key="2">
    <source>
        <dbReference type="ARBA" id="ARBA00022448"/>
    </source>
</evidence>
<evidence type="ECO:0000256" key="5">
    <source>
        <dbReference type="ARBA" id="ARBA00023065"/>
    </source>
</evidence>
<dbReference type="GO" id="GO:1902600">
    <property type="term" value="P:proton transmembrane transport"/>
    <property type="evidence" value="ECO:0007669"/>
    <property type="project" value="UniProtKB-KW"/>
</dbReference>
<comment type="caution">
    <text evidence="8">The sequence shown here is derived from an EMBL/GenBank/DDBJ whole genome shotgun (WGS) entry which is preliminary data.</text>
</comment>
<keyword evidence="5" id="KW-0406">Ion transport</keyword>
<organism evidence="8 9">
    <name type="scientific">Methanocalculus taiwanensis</name>
    <dbReference type="NCBI Taxonomy" id="106207"/>
    <lineage>
        <taxon>Archaea</taxon>
        <taxon>Methanobacteriati</taxon>
        <taxon>Methanobacteriota</taxon>
        <taxon>Stenosarchaea group</taxon>
        <taxon>Methanomicrobia</taxon>
        <taxon>Methanomicrobiales</taxon>
        <taxon>Methanocalculaceae</taxon>
        <taxon>Methanocalculus</taxon>
    </lineage>
</organism>
<reference evidence="8 9" key="1">
    <citation type="submission" date="2019-08" db="EMBL/GenBank/DDBJ databases">
        <authorList>
            <person name="Chen S.-C."/>
            <person name="Lai M.-C."/>
            <person name="You Y.-T."/>
        </authorList>
    </citation>
    <scope>NUCLEOTIDE SEQUENCE [LARGE SCALE GENOMIC DNA]</scope>
    <source>
        <strain evidence="8 9">P2F9704a</strain>
    </source>
</reference>
<keyword evidence="4" id="KW-0375">Hydrogen ion transport</keyword>
<accession>A0ABD4TJI6</accession>
<keyword evidence="3" id="KW-1003">Cell membrane</keyword>
<dbReference type="InterPro" id="IPR038495">
    <property type="entry name" value="ATPase_E_C"/>
</dbReference>
<evidence type="ECO:0000256" key="1">
    <source>
        <dbReference type="ARBA" id="ARBA00005901"/>
    </source>
</evidence>
<keyword evidence="2" id="KW-0813">Transport</keyword>
<keyword evidence="6" id="KW-0472">Membrane</keyword>
<dbReference type="Proteomes" id="UP001524383">
    <property type="component" value="Unassembled WGS sequence"/>
</dbReference>
<evidence type="ECO:0000313" key="9">
    <source>
        <dbReference type="Proteomes" id="UP001524383"/>
    </source>
</evidence>
<evidence type="ECO:0000256" key="4">
    <source>
        <dbReference type="ARBA" id="ARBA00022781"/>
    </source>
</evidence>
<evidence type="ECO:0008006" key="10">
    <source>
        <dbReference type="Google" id="ProtNLM"/>
    </source>
</evidence>
<dbReference type="RefSeq" id="WP_255333053.1">
    <property type="nucleotide sequence ID" value="NZ_VOTZ01000019.1"/>
</dbReference>
<dbReference type="Gene3D" id="1.20.5.620">
    <property type="entry name" value="F1F0 ATP synthase subunit B, membrane domain"/>
    <property type="match status" value="1"/>
</dbReference>
<dbReference type="SUPFAM" id="SSF160527">
    <property type="entry name" value="V-type ATPase subunit E-like"/>
    <property type="match status" value="1"/>
</dbReference>
<gene>
    <name evidence="8" type="ORF">FTO68_08865</name>
</gene>
<evidence type="ECO:0000256" key="6">
    <source>
        <dbReference type="ARBA" id="ARBA00023136"/>
    </source>
</evidence>
<proteinExistence type="inferred from homology"/>
<name>A0ABD4TJI6_9EURY</name>
<sequence length="203" mass="22908">MGLEKIISLIKEETEEEIARIWQKAEEESNAIHDAAWERARREHERTLLEGDRKALREEQKILLQAEYDEMKAIRDARWHGIREVFVSAEEELAALSSSPGYPEILRTLIDEGREILGGGEIVLLCRFADMKAVESAAEGLEGVTIRSLPPHDPQIRSGGVIVISKDTPIRCDQTFATRLDQMRDHLAWKVSGILYGGGENGY</sequence>